<proteinExistence type="predicted"/>
<feature type="region of interest" description="Disordered" evidence="1">
    <location>
        <begin position="615"/>
        <end position="635"/>
    </location>
</feature>
<dbReference type="Proteomes" id="UP000799438">
    <property type="component" value="Unassembled WGS sequence"/>
</dbReference>
<dbReference type="RefSeq" id="XP_033393857.1">
    <property type="nucleotide sequence ID" value="XM_033539343.1"/>
</dbReference>
<accession>A0A6A6B4K9</accession>
<evidence type="ECO:0000256" key="1">
    <source>
        <dbReference type="SAM" id="MobiDB-lite"/>
    </source>
</evidence>
<dbReference type="EMBL" id="ML995498">
    <property type="protein sequence ID" value="KAF2138144.1"/>
    <property type="molecule type" value="Genomic_DNA"/>
</dbReference>
<dbReference type="PANTHER" id="PTHR15696:SF36">
    <property type="entry name" value="NONSENSE-MEDIATED MRNA DECAY FACTOR"/>
    <property type="match status" value="1"/>
</dbReference>
<dbReference type="AlphaFoldDB" id="A0A6A6B4K9"/>
<organism evidence="4 5">
    <name type="scientific">Aplosporella prunicola CBS 121167</name>
    <dbReference type="NCBI Taxonomy" id="1176127"/>
    <lineage>
        <taxon>Eukaryota</taxon>
        <taxon>Fungi</taxon>
        <taxon>Dikarya</taxon>
        <taxon>Ascomycota</taxon>
        <taxon>Pezizomycotina</taxon>
        <taxon>Dothideomycetes</taxon>
        <taxon>Dothideomycetes incertae sedis</taxon>
        <taxon>Botryosphaeriales</taxon>
        <taxon>Aplosporellaceae</taxon>
        <taxon>Aplosporella</taxon>
    </lineage>
</organism>
<sequence>MATPAEQAATLARTTEQDLNSKLSDKHSSAEIAALLREYRAACEKTIFADFQYAADAGIEAQLWAAHSKVNTYFRKQLNKLNKENKNRAVEIRVLQKQYLEFIKSSQRFYRQFIIHLDSAFEGLPELRAVARKWKSDISHASVTKQFPPGMQKQIRNSLYNTLIQLGDLSRYREGEIGGKEKDWRQAVGYYGLATAIYPDSGISHNQQAVIALSEGNHFRATYHLYRALAAKEPHPLAKGNLELEFKKIITAWDRGELIGRQAHPKDNGANRALIAWFVRLHSKCYKGQEFAGHEELEGEVLSQLAVEVKERSLEGLVQKFILINIAAEHYATVRLEAGAQEGHTAPENVRSYFYFLRLNVKTFFRLLQILQPELERLTGEDVNATEQSEELSDKVTVVARRILPGLRLYSSWFTNNWKFLSADLDNFEGSISKVEVRELWKAYAETLTLLASAFPADRLPAEQYLLEEDVDTLGFRPLISDKTLKTWYYGADLKPKWSDEGLKRSHPNVEMVMRIRDFLIDGLELTQDEDAPLALDGMRFIYQEAGIPSQLLASPGDKSERAVPVEIVDVPRMQNNGVIPDDQTSYGVAPSETASVTISKDAAMNRMVDDLLGPEDGLDPLPEEDENVPPTPPEQTFEDTALINDSSYGITPLNAGDYVNMVRNYSQSACTPENTYVNNATASPAMRNLPTLPSLPDQSGIWSKNYESHAPSTPVIPPGFSMHHSSMGRHSISHSRHASQNSVWSPMPMHQGRSGSTPDGTADLSYHAYRNSYGPATGIGSNAYDIGMRSPLLFGGGTWGTDLDRNRSPYLNTPPNGQGGG</sequence>
<dbReference type="GeneID" id="54296839"/>
<dbReference type="SUPFAM" id="SSF48452">
    <property type="entry name" value="TPR-like"/>
    <property type="match status" value="1"/>
</dbReference>
<dbReference type="InterPro" id="IPR011990">
    <property type="entry name" value="TPR-like_helical_dom_sf"/>
</dbReference>
<feature type="compositionally biased region" description="Acidic residues" evidence="1">
    <location>
        <begin position="615"/>
        <end position="628"/>
    </location>
</feature>
<dbReference type="Pfam" id="PF10374">
    <property type="entry name" value="EST1"/>
    <property type="match status" value="1"/>
</dbReference>
<dbReference type="InterPro" id="IPR045153">
    <property type="entry name" value="Est1/Ebs1-like"/>
</dbReference>
<gene>
    <name evidence="4" type="ORF">K452DRAFT_277928</name>
</gene>
<protein>
    <recommendedName>
        <fullName evidence="6">DNA/RNA-binding domain-containing protein</fullName>
    </recommendedName>
</protein>
<reference evidence="4" key="1">
    <citation type="journal article" date="2020" name="Stud. Mycol.">
        <title>101 Dothideomycetes genomes: a test case for predicting lifestyles and emergence of pathogens.</title>
        <authorList>
            <person name="Haridas S."/>
            <person name="Albert R."/>
            <person name="Binder M."/>
            <person name="Bloem J."/>
            <person name="Labutti K."/>
            <person name="Salamov A."/>
            <person name="Andreopoulos B."/>
            <person name="Baker S."/>
            <person name="Barry K."/>
            <person name="Bills G."/>
            <person name="Bluhm B."/>
            <person name="Cannon C."/>
            <person name="Castanera R."/>
            <person name="Culley D."/>
            <person name="Daum C."/>
            <person name="Ezra D."/>
            <person name="Gonzalez J."/>
            <person name="Henrissat B."/>
            <person name="Kuo A."/>
            <person name="Liang C."/>
            <person name="Lipzen A."/>
            <person name="Lutzoni F."/>
            <person name="Magnuson J."/>
            <person name="Mondo S."/>
            <person name="Nolan M."/>
            <person name="Ohm R."/>
            <person name="Pangilinan J."/>
            <person name="Park H.-J."/>
            <person name="Ramirez L."/>
            <person name="Alfaro M."/>
            <person name="Sun H."/>
            <person name="Tritt A."/>
            <person name="Yoshinaga Y."/>
            <person name="Zwiers L.-H."/>
            <person name="Turgeon B."/>
            <person name="Goodwin S."/>
            <person name="Spatafora J."/>
            <person name="Crous P."/>
            <person name="Grigoriev I."/>
        </authorList>
    </citation>
    <scope>NUCLEOTIDE SEQUENCE</scope>
    <source>
        <strain evidence="4">CBS 121167</strain>
    </source>
</reference>
<evidence type="ECO:0000259" key="3">
    <source>
        <dbReference type="Pfam" id="PF10374"/>
    </source>
</evidence>
<dbReference type="Pfam" id="PF10373">
    <property type="entry name" value="EST1_DNA_bind"/>
    <property type="match status" value="1"/>
</dbReference>
<feature type="domain" description="Telomerase activating protein Est1-like N-terminal" evidence="3">
    <location>
        <begin position="59"/>
        <end position="174"/>
    </location>
</feature>
<feature type="region of interest" description="Disordered" evidence="1">
    <location>
        <begin position="722"/>
        <end position="764"/>
    </location>
</feature>
<evidence type="ECO:0008006" key="6">
    <source>
        <dbReference type="Google" id="ProtNLM"/>
    </source>
</evidence>
<dbReference type="Gene3D" id="1.25.40.10">
    <property type="entry name" value="Tetratricopeptide repeat domain"/>
    <property type="match status" value="1"/>
</dbReference>
<evidence type="ECO:0000313" key="4">
    <source>
        <dbReference type="EMBL" id="KAF2138144.1"/>
    </source>
</evidence>
<evidence type="ECO:0000259" key="2">
    <source>
        <dbReference type="Pfam" id="PF10373"/>
    </source>
</evidence>
<dbReference type="PANTHER" id="PTHR15696">
    <property type="entry name" value="SMG-7 SUPPRESSOR WITH MORPHOLOGICAL EFFECT ON GENITALIA PROTEIN 7"/>
    <property type="match status" value="1"/>
</dbReference>
<name>A0A6A6B4K9_9PEZI</name>
<dbReference type="OrthoDB" id="69928at2759"/>
<keyword evidence="5" id="KW-1185">Reference proteome</keyword>
<feature type="domain" description="DNA/RNA-binding" evidence="2">
    <location>
        <begin position="187"/>
        <end position="481"/>
    </location>
</feature>
<dbReference type="InterPro" id="IPR019458">
    <property type="entry name" value="Est1-like_N"/>
</dbReference>
<evidence type="ECO:0000313" key="5">
    <source>
        <dbReference type="Proteomes" id="UP000799438"/>
    </source>
</evidence>
<dbReference type="InterPro" id="IPR018834">
    <property type="entry name" value="DNA/RNA-bd_Est1-type"/>
</dbReference>